<dbReference type="PANTHER" id="PTHR43674:SF2">
    <property type="entry name" value="BETA-UREIDOPROPIONASE"/>
    <property type="match status" value="1"/>
</dbReference>
<dbReference type="InterPro" id="IPR050345">
    <property type="entry name" value="Aliph_Amidase/BUP"/>
</dbReference>
<organism evidence="3 4">
    <name type="scientific">Alicyclobacillus fodiniaquatilis</name>
    <dbReference type="NCBI Taxonomy" id="1661150"/>
    <lineage>
        <taxon>Bacteria</taxon>
        <taxon>Bacillati</taxon>
        <taxon>Bacillota</taxon>
        <taxon>Bacilli</taxon>
        <taxon>Bacillales</taxon>
        <taxon>Alicyclobacillaceae</taxon>
        <taxon>Alicyclobacillus</taxon>
    </lineage>
</organism>
<dbReference type="PANTHER" id="PTHR43674">
    <property type="entry name" value="NITRILASE C965.09-RELATED"/>
    <property type="match status" value="1"/>
</dbReference>
<dbReference type="RefSeq" id="WP_377946055.1">
    <property type="nucleotide sequence ID" value="NZ_JBHUCX010000100.1"/>
</dbReference>
<protein>
    <submittedName>
        <fullName evidence="3">Carbon-nitrogen hydrolase family protein</fullName>
    </submittedName>
</protein>
<comment type="caution">
    <text evidence="3">The sequence shown here is derived from an EMBL/GenBank/DDBJ whole genome shotgun (WGS) entry which is preliminary data.</text>
</comment>
<feature type="domain" description="CN hydrolase" evidence="2">
    <location>
        <begin position="162"/>
        <end position="385"/>
    </location>
</feature>
<evidence type="ECO:0000259" key="2">
    <source>
        <dbReference type="PROSITE" id="PS50263"/>
    </source>
</evidence>
<reference evidence="4" key="1">
    <citation type="journal article" date="2019" name="Int. J. Syst. Evol. Microbiol.">
        <title>The Global Catalogue of Microorganisms (GCM) 10K type strain sequencing project: providing services to taxonomists for standard genome sequencing and annotation.</title>
        <authorList>
            <consortium name="The Broad Institute Genomics Platform"/>
            <consortium name="The Broad Institute Genome Sequencing Center for Infectious Disease"/>
            <person name="Wu L."/>
            <person name="Ma J."/>
        </authorList>
    </citation>
    <scope>NUCLEOTIDE SEQUENCE [LARGE SCALE GENOMIC DNA]</scope>
    <source>
        <strain evidence="4">CGMCC 1.12286</strain>
    </source>
</reference>
<evidence type="ECO:0000256" key="1">
    <source>
        <dbReference type="ARBA" id="ARBA00022801"/>
    </source>
</evidence>
<dbReference type="Gene3D" id="3.60.110.10">
    <property type="entry name" value="Carbon-nitrogen hydrolase"/>
    <property type="match status" value="1"/>
</dbReference>
<sequence length="439" mass="48533">MTNLINNHDFRMAENDTPLNWGICAPREVTKPAFHWKEGELGVSGTGNVYNFGYWQQEIPVKPGWYRFTTRFTTSDIDDIPLQVLNMILWKRPGHAPRQCPQDIITGFARSGGQIEASEVFQAPPDVVSAEIQLGCRFVSRGNIVWHSAKLEPCDPVAPRQARVTAVRWGEGNLRTPEECFGDLARLLDQSGAVGSDLVLLPEMCNRVGEVRAVRSAEEIAEPIPGGPTVKLLQEKAKQHHMYVVAGLIEADGDTLFNTAVLIGRNGELEGRYRKVHPYWPEEMFDGIMPGDSLPVFDLDFGRIGVMVCYDSWFPESARLLGLQGAEMILFPAAGYEPLILPARAIDNRAYVVASALGGKAMILNTVGHTLAETDEGLITASIDLSYRPTPHTNAGGGLNASPGGRRVMRHALSGRIYEDIQKEVCKLPLPADQFRWFK</sequence>
<dbReference type="Pfam" id="PF00795">
    <property type="entry name" value="CN_hydrolase"/>
    <property type="match status" value="1"/>
</dbReference>
<dbReference type="SUPFAM" id="SSF56317">
    <property type="entry name" value="Carbon-nitrogen hydrolase"/>
    <property type="match status" value="1"/>
</dbReference>
<keyword evidence="1 3" id="KW-0378">Hydrolase</keyword>
<dbReference type="EMBL" id="JBHUCX010000100">
    <property type="protein sequence ID" value="MFD1678073.1"/>
    <property type="molecule type" value="Genomic_DNA"/>
</dbReference>
<proteinExistence type="predicted"/>
<dbReference type="Gene3D" id="2.60.120.260">
    <property type="entry name" value="Galactose-binding domain-like"/>
    <property type="match status" value="1"/>
</dbReference>
<dbReference type="InterPro" id="IPR003010">
    <property type="entry name" value="C-N_Hydrolase"/>
</dbReference>
<dbReference type="InterPro" id="IPR036526">
    <property type="entry name" value="C-N_Hydrolase_sf"/>
</dbReference>
<dbReference type="CDD" id="cd07197">
    <property type="entry name" value="nitrilase"/>
    <property type="match status" value="1"/>
</dbReference>
<dbReference type="PROSITE" id="PS50263">
    <property type="entry name" value="CN_HYDROLASE"/>
    <property type="match status" value="1"/>
</dbReference>
<accession>A0ABW4JPY9</accession>
<dbReference type="GO" id="GO:0016787">
    <property type="term" value="F:hydrolase activity"/>
    <property type="evidence" value="ECO:0007669"/>
    <property type="project" value="UniProtKB-KW"/>
</dbReference>
<dbReference type="Proteomes" id="UP001597079">
    <property type="component" value="Unassembled WGS sequence"/>
</dbReference>
<keyword evidence="4" id="KW-1185">Reference proteome</keyword>
<evidence type="ECO:0000313" key="3">
    <source>
        <dbReference type="EMBL" id="MFD1678073.1"/>
    </source>
</evidence>
<gene>
    <name evidence="3" type="ORF">ACFSB2_25735</name>
</gene>
<evidence type="ECO:0000313" key="4">
    <source>
        <dbReference type="Proteomes" id="UP001597079"/>
    </source>
</evidence>
<name>A0ABW4JPY9_9BACL</name>